<evidence type="ECO:0000256" key="7">
    <source>
        <dbReference type="ARBA" id="ARBA00023204"/>
    </source>
</evidence>
<evidence type="ECO:0000256" key="8">
    <source>
        <dbReference type="ARBA" id="ARBA00049819"/>
    </source>
</evidence>
<proteinExistence type="predicted"/>
<dbReference type="AlphaFoldDB" id="A0A1G1XCF5"/>
<keyword evidence="6" id="KW-0238">DNA-binding</keyword>
<dbReference type="PANTHER" id="PTHR47964">
    <property type="entry name" value="ATP-DEPENDENT DNA HELICASE HOMOLOG RECG, CHLOROPLASTIC"/>
    <property type="match status" value="1"/>
</dbReference>
<keyword evidence="2" id="KW-0227">DNA damage</keyword>
<dbReference type="InterPro" id="IPR012340">
    <property type="entry name" value="NA-bd_OB-fold"/>
</dbReference>
<dbReference type="InterPro" id="IPR014001">
    <property type="entry name" value="Helicase_ATP-bd"/>
</dbReference>
<keyword evidence="5" id="KW-0067">ATP-binding</keyword>
<dbReference type="Gene3D" id="3.40.50.300">
    <property type="entry name" value="P-loop containing nucleotide triphosphate hydrolases"/>
    <property type="match status" value="2"/>
</dbReference>
<dbReference type="PANTHER" id="PTHR47964:SF1">
    <property type="entry name" value="ATP-DEPENDENT DNA HELICASE HOMOLOG RECG, CHLOROPLASTIC"/>
    <property type="match status" value="1"/>
</dbReference>
<feature type="domain" description="Helicase C-terminal" evidence="10">
    <location>
        <begin position="468"/>
        <end position="623"/>
    </location>
</feature>
<name>A0A1G1XCF5_9BACT</name>
<keyword evidence="3" id="KW-0378">Hydrolase</keyword>
<sequence>MTLSSPITELNGIGPARAKTLERLGITHVRDFLFTFPRKYEDFSNHIAVKDAELGKPATFFGTIVKVKSSNGFYGKRRLFRIYADIDDDTGIVHCTWFNLRFLEQKLRIGIQIYIAGTVEASKIQSGKYMGNKDVAMRSPAFEFPSQASDRIHTASIVPIYSETTGVSSRFIRYQVKQCMAALHGMREYMPEDIITRNGLLHIQDAIRISHFPASNEELEHAKHRLQFDELFFLQLEALVRRSHMQHATSYACKVTDGALKKIIKTVPFELTNAQKRVIEEIRSDMAQEHPMNRLLQGDVGSGKSAVALVAAEIALKNARKVLYLAPTELLARQQYQSFKKQLSYPVKLLIGETKKREREEILNMLMSIDPCCIIGTHALLQESVHASQVGLAIVDEQHRFGVAQRKKLLSLEKGIVPHLLSMTATPIPRTLSLTVYGDLDVSVLDELPKGRQPIATHIVFGAAKDNAIIHMLEELHAGRQAYIIAPVVEDSPKRALKSATNAYAEIKKLFPGIAIALLHGQMPSMEKESVMNNFTEGAIQVLVATAVVEVGVNIPNATIMMIEGAERFGLAQLHQFRGRIGRGAHASTCYVVPTAENMKNTERLKTFAQTTDGFAIAEADLLLRGPGEAYGKEQSGFGNLKVASLLDYKTISLARDEAKQILDNDPNLKDHVVFQKKVAQKNALIHFE</sequence>
<dbReference type="Pfam" id="PF00271">
    <property type="entry name" value="Helicase_C"/>
    <property type="match status" value="1"/>
</dbReference>
<comment type="caution">
    <text evidence="11">The sequence shown here is derived from an EMBL/GenBank/DDBJ whole genome shotgun (WGS) entry which is preliminary data.</text>
</comment>
<dbReference type="SUPFAM" id="SSF50249">
    <property type="entry name" value="Nucleic acid-binding proteins"/>
    <property type="match status" value="1"/>
</dbReference>
<dbReference type="GO" id="GO:0003678">
    <property type="term" value="F:DNA helicase activity"/>
    <property type="evidence" value="ECO:0007669"/>
    <property type="project" value="TreeGrafter"/>
</dbReference>
<accession>A0A1G1XCF5</accession>
<dbReference type="GO" id="GO:0005524">
    <property type="term" value="F:ATP binding"/>
    <property type="evidence" value="ECO:0007669"/>
    <property type="project" value="UniProtKB-KW"/>
</dbReference>
<dbReference type="SUPFAM" id="SSF52540">
    <property type="entry name" value="P-loop containing nucleoside triphosphate hydrolases"/>
    <property type="match status" value="2"/>
</dbReference>
<dbReference type="GO" id="GO:0016787">
    <property type="term" value="F:hydrolase activity"/>
    <property type="evidence" value="ECO:0007669"/>
    <property type="project" value="UniProtKB-KW"/>
</dbReference>
<dbReference type="Proteomes" id="UP000177941">
    <property type="component" value="Unassembled WGS sequence"/>
</dbReference>
<keyword evidence="4 11" id="KW-0347">Helicase</keyword>
<dbReference type="GO" id="GO:0006281">
    <property type="term" value="P:DNA repair"/>
    <property type="evidence" value="ECO:0007669"/>
    <property type="project" value="UniProtKB-KW"/>
</dbReference>
<evidence type="ECO:0000259" key="9">
    <source>
        <dbReference type="PROSITE" id="PS51192"/>
    </source>
</evidence>
<dbReference type="InterPro" id="IPR027417">
    <property type="entry name" value="P-loop_NTPase"/>
</dbReference>
<dbReference type="InterPro" id="IPR011545">
    <property type="entry name" value="DEAD/DEAH_box_helicase_dom"/>
</dbReference>
<dbReference type="InterPro" id="IPR047112">
    <property type="entry name" value="RecG/Mfd"/>
</dbReference>
<dbReference type="Pfam" id="PF17191">
    <property type="entry name" value="RecG_wedge"/>
    <property type="match status" value="1"/>
</dbReference>
<evidence type="ECO:0000256" key="3">
    <source>
        <dbReference type="ARBA" id="ARBA00022801"/>
    </source>
</evidence>
<dbReference type="PROSITE" id="PS51192">
    <property type="entry name" value="HELICASE_ATP_BIND_1"/>
    <property type="match status" value="1"/>
</dbReference>
<evidence type="ECO:0000313" key="12">
    <source>
        <dbReference type="Proteomes" id="UP000177941"/>
    </source>
</evidence>
<dbReference type="InterPro" id="IPR045562">
    <property type="entry name" value="RecG_dom3_C"/>
</dbReference>
<dbReference type="CDD" id="cd17992">
    <property type="entry name" value="DEXHc_RecG"/>
    <property type="match status" value="1"/>
</dbReference>
<evidence type="ECO:0000256" key="1">
    <source>
        <dbReference type="ARBA" id="ARBA00022741"/>
    </source>
</evidence>
<reference evidence="11 12" key="1">
    <citation type="journal article" date="2016" name="Nat. Commun.">
        <title>Thousands of microbial genomes shed light on interconnected biogeochemical processes in an aquifer system.</title>
        <authorList>
            <person name="Anantharaman K."/>
            <person name="Brown C.T."/>
            <person name="Hug L.A."/>
            <person name="Sharon I."/>
            <person name="Castelle C.J."/>
            <person name="Probst A.J."/>
            <person name="Thomas B.C."/>
            <person name="Singh A."/>
            <person name="Wilkins M.J."/>
            <person name="Karaoz U."/>
            <person name="Brodie E.L."/>
            <person name="Williams K.H."/>
            <person name="Hubbard S.S."/>
            <person name="Banfield J.F."/>
        </authorList>
    </citation>
    <scope>NUCLEOTIDE SEQUENCE [LARGE SCALE GENOMIC DNA]</scope>
</reference>
<keyword evidence="7" id="KW-0234">DNA repair</keyword>
<keyword evidence="1" id="KW-0547">Nucleotide-binding</keyword>
<dbReference type="Pfam" id="PF00270">
    <property type="entry name" value="DEAD"/>
    <property type="match status" value="1"/>
</dbReference>
<dbReference type="SMART" id="SM00490">
    <property type="entry name" value="HELICc"/>
    <property type="match status" value="1"/>
</dbReference>
<dbReference type="Gene3D" id="2.40.50.140">
    <property type="entry name" value="Nucleic acid-binding proteins"/>
    <property type="match status" value="1"/>
</dbReference>
<dbReference type="NCBIfam" id="NF008165">
    <property type="entry name" value="PRK10917.1-3"/>
    <property type="match status" value="1"/>
</dbReference>
<dbReference type="InterPro" id="IPR001650">
    <property type="entry name" value="Helicase_C-like"/>
</dbReference>
<dbReference type="EMBL" id="MHHS01000015">
    <property type="protein sequence ID" value="OGY37270.1"/>
    <property type="molecule type" value="Genomic_DNA"/>
</dbReference>
<evidence type="ECO:0000313" key="11">
    <source>
        <dbReference type="EMBL" id="OGY37270.1"/>
    </source>
</evidence>
<dbReference type="InterPro" id="IPR033454">
    <property type="entry name" value="RecG_wedge"/>
</dbReference>
<evidence type="ECO:0000256" key="2">
    <source>
        <dbReference type="ARBA" id="ARBA00022763"/>
    </source>
</evidence>
<protein>
    <recommendedName>
        <fullName evidence="8">Probable DNA 3'-5' helicase RecG</fullName>
    </recommendedName>
</protein>
<evidence type="ECO:0000256" key="4">
    <source>
        <dbReference type="ARBA" id="ARBA00022806"/>
    </source>
</evidence>
<evidence type="ECO:0000256" key="5">
    <source>
        <dbReference type="ARBA" id="ARBA00022840"/>
    </source>
</evidence>
<feature type="domain" description="Helicase ATP-binding" evidence="9">
    <location>
        <begin position="285"/>
        <end position="445"/>
    </location>
</feature>
<evidence type="ECO:0000256" key="6">
    <source>
        <dbReference type="ARBA" id="ARBA00023125"/>
    </source>
</evidence>
<gene>
    <name evidence="11" type="ORF">A3E36_00975</name>
</gene>
<dbReference type="SMART" id="SM00487">
    <property type="entry name" value="DEXDc"/>
    <property type="match status" value="1"/>
</dbReference>
<dbReference type="NCBIfam" id="NF008168">
    <property type="entry name" value="PRK10917.2-2"/>
    <property type="match status" value="1"/>
</dbReference>
<evidence type="ECO:0000259" key="10">
    <source>
        <dbReference type="PROSITE" id="PS51194"/>
    </source>
</evidence>
<dbReference type="GO" id="GO:0003677">
    <property type="term" value="F:DNA binding"/>
    <property type="evidence" value="ECO:0007669"/>
    <property type="project" value="UniProtKB-KW"/>
</dbReference>
<dbReference type="Pfam" id="PF19833">
    <property type="entry name" value="RecG_dom3_C"/>
    <property type="match status" value="1"/>
</dbReference>
<organism evidence="11 12">
    <name type="scientific">Candidatus Andersenbacteria bacterium RIFCSPHIGHO2_12_FULL_45_11b</name>
    <dbReference type="NCBI Taxonomy" id="1797282"/>
    <lineage>
        <taxon>Bacteria</taxon>
        <taxon>Candidatus Anderseniibacteriota</taxon>
    </lineage>
</organism>
<dbReference type="PROSITE" id="PS51194">
    <property type="entry name" value="HELICASE_CTER"/>
    <property type="match status" value="1"/>
</dbReference>